<evidence type="ECO:0000313" key="2">
    <source>
        <dbReference type="Proteomes" id="UP000793456"/>
    </source>
</evidence>
<dbReference type="EMBL" id="CM011688">
    <property type="protein sequence ID" value="TMS09825.1"/>
    <property type="molecule type" value="Genomic_DNA"/>
</dbReference>
<evidence type="ECO:0000313" key="1">
    <source>
        <dbReference type="EMBL" id="TMS09825.1"/>
    </source>
</evidence>
<proteinExistence type="predicted"/>
<reference evidence="1" key="1">
    <citation type="submission" date="2018-11" db="EMBL/GenBank/DDBJ databases">
        <title>The sequence and de novo assembly of Larimichthys crocea genome using PacBio and Hi-C technologies.</title>
        <authorList>
            <person name="Xu P."/>
            <person name="Chen B."/>
            <person name="Zhou Z."/>
            <person name="Ke Q."/>
            <person name="Wu Y."/>
            <person name="Bai H."/>
            <person name="Pu F."/>
        </authorList>
    </citation>
    <scope>NUCLEOTIDE SEQUENCE</scope>
    <source>
        <tissue evidence="1">Muscle</tissue>
    </source>
</reference>
<keyword evidence="2" id="KW-1185">Reference proteome</keyword>
<gene>
    <name evidence="1" type="ORF">E3U43_002484</name>
</gene>
<sequence length="433" mass="47206">MAWSLQASLGGSGVFSIRVHVFGGAGGPTGSRSDRFQPGLPADFYRSKAQTSAQRSSPSGFSSLSSFLPAQKQRPPADQLLTTQAERDLLLGALRQYLSGHLSLYRGGMNPDEQEAPSSRLRPFYSNGIENPGLKKETSKSRLLKMGRTQGASVKDPLTSVDEKFIEKVLKNVGRQHVDVDNLTPQDLDQLSRLIADALQVVDQKQGLNRGLSRVRPERHTDTEEHSVKDKPGTENLFTKLLAYLDKTSFASSPSTRNLNDLSVETPRGQQVGLENVQSRTSEAGVTVQKKDATQSVEEVSEVQGWIKEVAPPPASLVYDEPHKKTMHVPELQLDVKAGRKKADDDVFGYVITDTDGLQTDEGLQLMEILARRAKIQMTDFAELSVVGPAVTFKVSPNSQNVSTADVANVAVKQKEAVEKEAKVSILEAGVTD</sequence>
<dbReference type="Proteomes" id="UP000793456">
    <property type="component" value="Chromosome XV"/>
</dbReference>
<protein>
    <submittedName>
        <fullName evidence="1">Uncharacterized protein</fullName>
    </submittedName>
</protein>
<organism evidence="1 2">
    <name type="scientific">Larimichthys crocea</name>
    <name type="common">Large yellow croaker</name>
    <name type="synonym">Pseudosciaena crocea</name>
    <dbReference type="NCBI Taxonomy" id="215358"/>
    <lineage>
        <taxon>Eukaryota</taxon>
        <taxon>Metazoa</taxon>
        <taxon>Chordata</taxon>
        <taxon>Craniata</taxon>
        <taxon>Vertebrata</taxon>
        <taxon>Euteleostomi</taxon>
        <taxon>Actinopterygii</taxon>
        <taxon>Neopterygii</taxon>
        <taxon>Teleostei</taxon>
        <taxon>Neoteleostei</taxon>
        <taxon>Acanthomorphata</taxon>
        <taxon>Eupercaria</taxon>
        <taxon>Sciaenidae</taxon>
        <taxon>Larimichthys</taxon>
    </lineage>
</organism>
<name>A0ACD3QRM0_LARCR</name>
<accession>A0ACD3QRM0</accession>
<comment type="caution">
    <text evidence="1">The sequence shown here is derived from an EMBL/GenBank/DDBJ whole genome shotgun (WGS) entry which is preliminary data.</text>
</comment>
<feature type="non-terminal residue" evidence="1">
    <location>
        <position position="433"/>
    </location>
</feature>